<dbReference type="RefSeq" id="XP_035341787.1">
    <property type="nucleotide sequence ID" value="XM_035485894.1"/>
</dbReference>
<dbReference type="KEGG" id="trg:TRUGW13939_02705"/>
<dbReference type="PANTHER" id="PTHR38791">
    <property type="entry name" value="ZN(II)2CYS6 TRANSCRIPTION FACTOR (EUROFUNG)-RELATED-RELATED"/>
    <property type="match status" value="1"/>
</dbReference>
<proteinExistence type="predicted"/>
<accession>A0A7H8QP24</accession>
<dbReference type="Proteomes" id="UP000509510">
    <property type="component" value="Chromosome II"/>
</dbReference>
<dbReference type="EMBL" id="CP055899">
    <property type="protein sequence ID" value="QKX55609.1"/>
    <property type="molecule type" value="Genomic_DNA"/>
</dbReference>
<name>A0A7H8QP24_TALRU</name>
<protein>
    <recommendedName>
        <fullName evidence="3">Transcription factor domain-containing protein</fullName>
    </recommendedName>
</protein>
<evidence type="ECO:0008006" key="3">
    <source>
        <dbReference type="Google" id="ProtNLM"/>
    </source>
</evidence>
<keyword evidence="2" id="KW-1185">Reference proteome</keyword>
<evidence type="ECO:0000313" key="2">
    <source>
        <dbReference type="Proteomes" id="UP000509510"/>
    </source>
</evidence>
<evidence type="ECO:0000313" key="1">
    <source>
        <dbReference type="EMBL" id="QKX55609.1"/>
    </source>
</evidence>
<dbReference type="OrthoDB" id="5429770at2759"/>
<organism evidence="1 2">
    <name type="scientific">Talaromyces rugulosus</name>
    <name type="common">Penicillium rugulosum</name>
    <dbReference type="NCBI Taxonomy" id="121627"/>
    <lineage>
        <taxon>Eukaryota</taxon>
        <taxon>Fungi</taxon>
        <taxon>Dikarya</taxon>
        <taxon>Ascomycota</taxon>
        <taxon>Pezizomycotina</taxon>
        <taxon>Eurotiomycetes</taxon>
        <taxon>Eurotiomycetidae</taxon>
        <taxon>Eurotiales</taxon>
        <taxon>Trichocomaceae</taxon>
        <taxon>Talaromyces</taxon>
        <taxon>Talaromyces sect. Islandici</taxon>
    </lineage>
</organism>
<dbReference type="InterPro" id="IPR053175">
    <property type="entry name" value="DHMBA_Reg_Transcription_Factor"/>
</dbReference>
<dbReference type="AlphaFoldDB" id="A0A7H8QP24"/>
<gene>
    <name evidence="1" type="ORF">TRUGW13939_02705</name>
</gene>
<reference evidence="2" key="1">
    <citation type="submission" date="2020-06" db="EMBL/GenBank/DDBJ databases">
        <title>A chromosome-scale genome assembly of Talaromyces rugulosus W13939.</title>
        <authorList>
            <person name="Wang B."/>
            <person name="Guo L."/>
            <person name="Ye K."/>
            <person name="Wang L."/>
        </authorList>
    </citation>
    <scope>NUCLEOTIDE SEQUENCE [LARGE SCALE GENOMIC DNA]</scope>
    <source>
        <strain evidence="2">W13939</strain>
    </source>
</reference>
<sequence length="378" mass="42180">MPFPSSPITIDEAVAFFLHSYVLRHGEIANAHFTHQQMINSTKSSEAVFWGVGAVGMASLANIRKSKALNLIATRKYISALKLTAASLQDTTLCKSDETVIAVVLLGMFEMADCLRVGTKVPTPIVELSKAAENLRPPGEKYADILVDIVSRLTTLRADIKSRRVTDWLTILDMAVEIDQSFTQWASDVPARWRYTTSFHHSDNNVILGNFPKCMNYTFCGRFDIYPDLWATNVWNYYRATRMITNWMILDLLAHTPTETFNCLPETINTLRQKAEENKILLAEDICASVAFSFDPVGCQSIVLGQRLPDSTYTPSGCLGGSLLISPIAVAVWISRSQPYLRMWMLSCLEHIAHDMGIGRAGAVFRLLEENKTNDGDS</sequence>
<dbReference type="GeneID" id="55990212"/>